<evidence type="ECO:0000313" key="2">
    <source>
        <dbReference type="EMBL" id="KAJ3434212.1"/>
    </source>
</evidence>
<dbReference type="Pfam" id="PF13358">
    <property type="entry name" value="DDE_3"/>
    <property type="match status" value="1"/>
</dbReference>
<evidence type="ECO:0000259" key="1">
    <source>
        <dbReference type="Pfam" id="PF13358"/>
    </source>
</evidence>
<dbReference type="GO" id="GO:0003676">
    <property type="term" value="F:nucleic acid binding"/>
    <property type="evidence" value="ECO:0007669"/>
    <property type="project" value="InterPro"/>
</dbReference>
<dbReference type="AlphaFoldDB" id="A0AAV7YZL3"/>
<organism evidence="2 3">
    <name type="scientific">Anaeramoeba flamelloides</name>
    <dbReference type="NCBI Taxonomy" id="1746091"/>
    <lineage>
        <taxon>Eukaryota</taxon>
        <taxon>Metamonada</taxon>
        <taxon>Anaeramoebidae</taxon>
        <taxon>Anaeramoeba</taxon>
    </lineage>
</organism>
<protein>
    <submittedName>
        <fullName evidence="2">Integrase protein-related</fullName>
    </submittedName>
</protein>
<reference evidence="2" key="1">
    <citation type="submission" date="2022-08" db="EMBL/GenBank/DDBJ databases">
        <title>Novel sulphate-reducing endosymbionts in the free-living metamonad Anaeramoeba.</title>
        <authorList>
            <person name="Jerlstrom-Hultqvist J."/>
            <person name="Cepicka I."/>
            <person name="Gallot-Lavallee L."/>
            <person name="Salas-Leiva D."/>
            <person name="Curtis B.A."/>
            <person name="Zahonova K."/>
            <person name="Pipaliya S."/>
            <person name="Dacks J."/>
            <person name="Roger A.J."/>
        </authorList>
    </citation>
    <scope>NUCLEOTIDE SEQUENCE</scope>
    <source>
        <strain evidence="2">Busselton2</strain>
    </source>
</reference>
<dbReference type="InterPro" id="IPR036397">
    <property type="entry name" value="RNaseH_sf"/>
</dbReference>
<dbReference type="PANTHER" id="PTHR46564">
    <property type="entry name" value="TRANSPOSASE"/>
    <property type="match status" value="1"/>
</dbReference>
<dbReference type="InterPro" id="IPR038717">
    <property type="entry name" value="Tc1-like_DDE_dom"/>
</dbReference>
<feature type="domain" description="Tc1-like transposase DDE" evidence="1">
    <location>
        <begin position="2"/>
        <end position="133"/>
    </location>
</feature>
<dbReference type="Proteomes" id="UP001146793">
    <property type="component" value="Unassembled WGS sequence"/>
</dbReference>
<accession>A0AAV7YZL3</accession>
<dbReference type="EMBL" id="JANTQA010000045">
    <property type="protein sequence ID" value="KAJ3434212.1"/>
    <property type="molecule type" value="Genomic_DNA"/>
</dbReference>
<sequence length="167" mass="19157">MFFLDETGFKRNKRNYGWSLVGERPTKPDGRRCVPKWNMFCMMGSEGISATRVISTNATGGHFRDFMLLDVLPIVIQKQQTGSVIVMDNHPIHVTLEPLLTNYFRQFNCYLIYTPIYSPDLNPIEEVFGVLKQIQSVPLLRQKHATEFKAQKKSQITAQNSDSSKIN</sequence>
<comment type="caution">
    <text evidence="2">The sequence shown here is derived from an EMBL/GenBank/DDBJ whole genome shotgun (WGS) entry which is preliminary data.</text>
</comment>
<name>A0AAV7YZL3_9EUKA</name>
<proteinExistence type="predicted"/>
<dbReference type="PANTHER" id="PTHR46564:SF1">
    <property type="entry name" value="TRANSPOSASE"/>
    <property type="match status" value="1"/>
</dbReference>
<dbReference type="Gene3D" id="3.30.420.10">
    <property type="entry name" value="Ribonuclease H-like superfamily/Ribonuclease H"/>
    <property type="match status" value="1"/>
</dbReference>
<evidence type="ECO:0000313" key="3">
    <source>
        <dbReference type="Proteomes" id="UP001146793"/>
    </source>
</evidence>
<gene>
    <name evidence="2" type="ORF">M0812_20278</name>
</gene>